<accession>A0A226BZV9</accession>
<dbReference type="EMBL" id="NIQC01000014">
    <property type="protein sequence ID" value="OWZ83650.1"/>
    <property type="molecule type" value="Genomic_DNA"/>
</dbReference>
<evidence type="ECO:0000313" key="1">
    <source>
        <dbReference type="EMBL" id="OWZ83650.1"/>
    </source>
</evidence>
<proteinExistence type="predicted"/>
<dbReference type="OrthoDB" id="9802848at2"/>
<keyword evidence="2" id="KW-1185">Reference proteome</keyword>
<evidence type="ECO:0000313" key="2">
    <source>
        <dbReference type="Proteomes" id="UP000214588"/>
    </source>
</evidence>
<sequence length="153" mass="18305">MAKKWTNKEIQLLKKMYPHEDRKTLEQTFNRSMAAVTFKANSLNLKRQKYWTKKEEELLKKYYPKLSDSELSNLLDRSIASIRNKASRLSLRKENKNSSSKPWTQEEIKTLKKIYPKTNKNQLEERFQRSMNAIRNKAFQLNLKRKPNKKGPD</sequence>
<dbReference type="Proteomes" id="UP000214588">
    <property type="component" value="Unassembled WGS sequence"/>
</dbReference>
<protein>
    <recommendedName>
        <fullName evidence="3">Myb-like domain-containing protein</fullName>
    </recommendedName>
</protein>
<reference evidence="1 2" key="1">
    <citation type="submission" date="2017-06" db="EMBL/GenBank/DDBJ databases">
        <title>Draft Genome Sequence of Natranaerobius trueperi halophilic, alkalithermophilic bacteria from soda lakes.</title>
        <authorList>
            <person name="Zhao B."/>
        </authorList>
    </citation>
    <scope>NUCLEOTIDE SEQUENCE [LARGE SCALE GENOMIC DNA]</scope>
    <source>
        <strain evidence="1 2">DSM 18760</strain>
    </source>
</reference>
<comment type="caution">
    <text evidence="1">The sequence shown here is derived from an EMBL/GenBank/DDBJ whole genome shotgun (WGS) entry which is preliminary data.</text>
</comment>
<gene>
    <name evidence="1" type="ORF">CDO51_07465</name>
</gene>
<name>A0A226BZV9_9FIRM</name>
<dbReference type="AlphaFoldDB" id="A0A226BZV9"/>
<organism evidence="1 2">
    <name type="scientific">Natranaerobius trueperi</name>
    <dbReference type="NCBI Taxonomy" id="759412"/>
    <lineage>
        <taxon>Bacteria</taxon>
        <taxon>Bacillati</taxon>
        <taxon>Bacillota</taxon>
        <taxon>Clostridia</taxon>
        <taxon>Natranaerobiales</taxon>
        <taxon>Natranaerobiaceae</taxon>
        <taxon>Natranaerobius</taxon>
    </lineage>
</organism>
<dbReference type="RefSeq" id="WP_089023665.1">
    <property type="nucleotide sequence ID" value="NZ_NIQC01000014.1"/>
</dbReference>
<evidence type="ECO:0008006" key="3">
    <source>
        <dbReference type="Google" id="ProtNLM"/>
    </source>
</evidence>